<protein>
    <submittedName>
        <fullName evidence="2">Uncharacterized protein</fullName>
    </submittedName>
</protein>
<accession>A0A835LFA8</accession>
<dbReference type="AlphaFoldDB" id="A0A835LFA8"/>
<proteinExistence type="predicted"/>
<keyword evidence="1" id="KW-0812">Transmembrane</keyword>
<dbReference type="OrthoDB" id="742916at2759"/>
<gene>
    <name evidence="2" type="ORF">IFM89_016036</name>
</gene>
<dbReference type="PANTHER" id="PTHR31170:SF25">
    <property type="entry name" value="BNAA09G04570D PROTEIN"/>
    <property type="match status" value="1"/>
</dbReference>
<reference evidence="2 3" key="1">
    <citation type="submission" date="2020-10" db="EMBL/GenBank/DDBJ databases">
        <title>The Coptis chinensis genome and diversification of protoberbering-type alkaloids.</title>
        <authorList>
            <person name="Wang B."/>
            <person name="Shu S."/>
            <person name="Song C."/>
            <person name="Liu Y."/>
        </authorList>
    </citation>
    <scope>NUCLEOTIDE SEQUENCE [LARGE SCALE GENOMIC DNA]</scope>
    <source>
        <strain evidence="2">HL-2020</strain>
        <tissue evidence="2">Leaf</tissue>
    </source>
</reference>
<dbReference type="PANTHER" id="PTHR31170">
    <property type="entry name" value="BNAC04G53230D PROTEIN"/>
    <property type="match status" value="1"/>
</dbReference>
<feature type="transmembrane region" description="Helical" evidence="1">
    <location>
        <begin position="357"/>
        <end position="383"/>
    </location>
</feature>
<dbReference type="InterPro" id="IPR004158">
    <property type="entry name" value="DUF247_pln"/>
</dbReference>
<keyword evidence="1" id="KW-1133">Transmembrane helix</keyword>
<evidence type="ECO:0000313" key="3">
    <source>
        <dbReference type="Proteomes" id="UP000631114"/>
    </source>
</evidence>
<evidence type="ECO:0000256" key="1">
    <source>
        <dbReference type="SAM" id="Phobius"/>
    </source>
</evidence>
<name>A0A835LFA8_9MAGN</name>
<evidence type="ECO:0000313" key="2">
    <source>
        <dbReference type="EMBL" id="KAF9592585.1"/>
    </source>
</evidence>
<keyword evidence="3" id="KW-1185">Reference proteome</keyword>
<dbReference type="Proteomes" id="UP000631114">
    <property type="component" value="Unassembled WGS sequence"/>
</dbReference>
<keyword evidence="1" id="KW-0472">Membrane</keyword>
<dbReference type="EMBL" id="JADFTS010000008">
    <property type="protein sequence ID" value="KAF9592585.1"/>
    <property type="molecule type" value="Genomic_DNA"/>
</dbReference>
<dbReference type="Pfam" id="PF03140">
    <property type="entry name" value="DUF247"/>
    <property type="match status" value="2"/>
</dbReference>
<organism evidence="2 3">
    <name type="scientific">Coptis chinensis</name>
    <dbReference type="NCBI Taxonomy" id="261450"/>
    <lineage>
        <taxon>Eukaryota</taxon>
        <taxon>Viridiplantae</taxon>
        <taxon>Streptophyta</taxon>
        <taxon>Embryophyta</taxon>
        <taxon>Tracheophyta</taxon>
        <taxon>Spermatophyta</taxon>
        <taxon>Magnoliopsida</taxon>
        <taxon>Ranunculales</taxon>
        <taxon>Ranunculaceae</taxon>
        <taxon>Coptidoideae</taxon>
        <taxon>Coptis</taxon>
    </lineage>
</organism>
<comment type="caution">
    <text evidence="2">The sequence shown here is derived from an EMBL/GenBank/DDBJ whole genome shotgun (WGS) entry which is preliminary data.</text>
</comment>
<sequence length="385" mass="43901">MAGPSIQVGADSQLATTVVEMLRKVPPLPTECCIFKVPECLRSVNEEAYTPIVISIGPLHHEEKKLQPFEAHKKSDEFVTMMLLDGCFIIEFFLKAIFPKDKYDPVKRSCSLRDSVYRDILLLENQLPYFVLNNLYNLVNGPEKRCSIFSFHQLTLRHLKYLLKMGQPDHFIRSSCDDIKHLLDILLVYFVPSTTRIQTTETAKVRTIPSATTLHESGVKFNTGTTNCFLDITFTYGVIHIPTMTVDDGTELVFRNLIAMEQSQEDTTNFIGDYFDILDSLVNTANDVAFLQFNGFIENGLGSNEEVAQMINNINNGVIATPSKSHYYGALMQDLNDYYRCHQWMAKLRRDYLNNPWTIRSLCAAFFLLVCTLIQTVCSVISVRR</sequence>